<keyword evidence="14" id="KW-1185">Reference proteome</keyword>
<comment type="caution">
    <text evidence="13">The sequence shown here is derived from an EMBL/GenBank/DDBJ whole genome shotgun (WGS) entry which is preliminary data.</text>
</comment>
<organism evidence="13 14">
    <name type="scientific">Trypanosoma conorhini</name>
    <dbReference type="NCBI Taxonomy" id="83891"/>
    <lineage>
        <taxon>Eukaryota</taxon>
        <taxon>Discoba</taxon>
        <taxon>Euglenozoa</taxon>
        <taxon>Kinetoplastea</taxon>
        <taxon>Metakinetoplastina</taxon>
        <taxon>Trypanosomatida</taxon>
        <taxon>Trypanosomatidae</taxon>
        <taxon>Trypanosoma</taxon>
    </lineage>
</organism>
<dbReference type="GO" id="GO:0006508">
    <property type="term" value="P:proteolysis"/>
    <property type="evidence" value="ECO:0007669"/>
    <property type="project" value="UniProtKB-KW"/>
</dbReference>
<feature type="region of interest" description="Disordered" evidence="11">
    <location>
        <begin position="108"/>
        <end position="221"/>
    </location>
</feature>
<dbReference type="Pfam" id="PF13898">
    <property type="entry name" value="MINDY-3_4_CD"/>
    <property type="match status" value="1"/>
</dbReference>
<comment type="function">
    <text evidence="8">Probable hydrolase that can remove 'Lys-48'-linked conjugated ubiquitin from proteins.</text>
</comment>
<dbReference type="InterPro" id="IPR039785">
    <property type="entry name" value="MINY3/4"/>
</dbReference>
<dbReference type="AlphaFoldDB" id="A0A3R7KR94"/>
<dbReference type="OrthoDB" id="10263628at2759"/>
<dbReference type="InterPro" id="IPR059022">
    <property type="entry name" value="MINDY4_N"/>
</dbReference>
<dbReference type="PANTHER" id="PTHR12473:SF8">
    <property type="entry name" value="UBIQUITIN CARBOXYL-TERMINAL HYDROLASE MINDY-4-RELATED"/>
    <property type="match status" value="1"/>
</dbReference>
<dbReference type="InterPro" id="IPR025257">
    <property type="entry name" value="MINDY-3/4_CD"/>
</dbReference>
<comment type="catalytic activity">
    <reaction evidence="1">
        <text>Thiol-dependent hydrolysis of ester, thioester, amide, peptide and isopeptide bonds formed by the C-terminal Gly of ubiquitin (a 76-residue protein attached to proteins as an intracellular targeting signal).</text>
        <dbReference type="EC" id="3.4.19.12"/>
    </reaction>
</comment>
<evidence type="ECO:0000256" key="8">
    <source>
        <dbReference type="ARBA" id="ARBA00037630"/>
    </source>
</evidence>
<keyword evidence="4" id="KW-0645">Protease</keyword>
<evidence type="ECO:0000256" key="7">
    <source>
        <dbReference type="ARBA" id="ARBA00022807"/>
    </source>
</evidence>
<dbReference type="GeneID" id="40319691"/>
<dbReference type="PANTHER" id="PTHR12473">
    <property type="entry name" value="UBIQUITIN CARBOXYL-TERMINAL HYDROLASE MINDY-4-RELATED"/>
    <property type="match status" value="1"/>
</dbReference>
<feature type="compositionally biased region" description="Basic residues" evidence="11">
    <location>
        <begin position="142"/>
        <end position="154"/>
    </location>
</feature>
<dbReference type="Pfam" id="PF26038">
    <property type="entry name" value="Dimer_MINDY4_N"/>
    <property type="match status" value="1"/>
</dbReference>
<feature type="compositionally biased region" description="Low complexity" evidence="11">
    <location>
        <begin position="155"/>
        <end position="179"/>
    </location>
</feature>
<accession>A0A3R7KR94</accession>
<evidence type="ECO:0000256" key="6">
    <source>
        <dbReference type="ARBA" id="ARBA00022801"/>
    </source>
</evidence>
<evidence type="ECO:0000256" key="2">
    <source>
        <dbReference type="ARBA" id="ARBA00011074"/>
    </source>
</evidence>
<keyword evidence="6" id="KW-0378">Hydrolase</keyword>
<feature type="domain" description="Deubiquitinating enzyme MINDY-3/4 conserved" evidence="12">
    <location>
        <begin position="235"/>
        <end position="555"/>
    </location>
</feature>
<evidence type="ECO:0000259" key="12">
    <source>
        <dbReference type="SMART" id="SM01174"/>
    </source>
</evidence>
<evidence type="ECO:0000313" key="14">
    <source>
        <dbReference type="Proteomes" id="UP000284403"/>
    </source>
</evidence>
<gene>
    <name evidence="13" type="ORF">Tco025E_06080</name>
</gene>
<dbReference type="GO" id="GO:0004843">
    <property type="term" value="F:cysteine-type deubiquitinase activity"/>
    <property type="evidence" value="ECO:0007669"/>
    <property type="project" value="UniProtKB-EC"/>
</dbReference>
<evidence type="ECO:0000256" key="1">
    <source>
        <dbReference type="ARBA" id="ARBA00000707"/>
    </source>
</evidence>
<dbReference type="GO" id="GO:1990380">
    <property type="term" value="F:K48-linked deubiquitinase activity"/>
    <property type="evidence" value="ECO:0007669"/>
    <property type="project" value="InterPro"/>
</dbReference>
<evidence type="ECO:0000256" key="11">
    <source>
        <dbReference type="SAM" id="MobiDB-lite"/>
    </source>
</evidence>
<evidence type="ECO:0000256" key="4">
    <source>
        <dbReference type="ARBA" id="ARBA00022670"/>
    </source>
</evidence>
<proteinExistence type="inferred from homology"/>
<dbReference type="EC" id="3.4.19.12" evidence="3"/>
<dbReference type="RefSeq" id="XP_029226927.1">
    <property type="nucleotide sequence ID" value="XM_029372969.1"/>
</dbReference>
<dbReference type="EMBL" id="MKKU01000391">
    <property type="protein sequence ID" value="RNF13776.1"/>
    <property type="molecule type" value="Genomic_DNA"/>
</dbReference>
<sequence length="560" mass="61452">MPPRKGVAASSVYGMPHERQVELLSEALLREYMHKRKFTETLQTFDTEHPRDADTIASRALMSDMMALDPETQRRLKGEGIETIMEMLCLLRVQRRLELEELKQRASLEVPQMPEKPRRHKKEKKKTSEKPSPEDALVEKRLTRRRGGGSKGQRRATSSPGSSSGNSSSRNSRASSSGEGDNDSGRGNGRGSRERGGNIDFSSESESVGEQVRQSGWVAEETGTTLGKEAARSIMELICGGNPLPSSLVELGFVFGEEVDYGLLQEHRGPEGVLAVVQAFICAYFFRGGYIDVQRHQQQCLQKALAALLFVAQPNPRRVCLVDGLVTMTSAEADTARSRVRRNFATRQQVEDSLLPLLEAWTRPGGSGVFCFLLSVLLSRGLKRVSSAVGRATALIDREGRCSTSLTRLLLLGEADAAAAAPEDLLGSLLLDESKGRLSCGYVSSGPDDTALDEEGAKTPQHPVWVVHHKGRFVVLFLKKDDRAQFEQRKELGLAAASDLFFYEPSAAPRGEAFLTVSVNPAAGTGQVKERAPSFLHDAVCKIPPWRDGDIDWNGFEPAF</sequence>
<evidence type="ECO:0000313" key="13">
    <source>
        <dbReference type="EMBL" id="RNF13776.1"/>
    </source>
</evidence>
<evidence type="ECO:0000256" key="3">
    <source>
        <dbReference type="ARBA" id="ARBA00012759"/>
    </source>
</evidence>
<feature type="compositionally biased region" description="Polar residues" evidence="11">
    <location>
        <begin position="200"/>
        <end position="214"/>
    </location>
</feature>
<dbReference type="GO" id="GO:0071108">
    <property type="term" value="P:protein K48-linked deubiquitination"/>
    <property type="evidence" value="ECO:0007669"/>
    <property type="project" value="InterPro"/>
</dbReference>
<evidence type="ECO:0000256" key="10">
    <source>
        <dbReference type="ARBA" id="ARBA00041360"/>
    </source>
</evidence>
<protein>
    <recommendedName>
        <fullName evidence="9">Probable ubiquitin carboxyl-terminal hydrolase MINDY-4</fullName>
        <ecNumber evidence="3">3.4.19.12</ecNumber>
    </recommendedName>
    <alternativeName>
        <fullName evidence="10">Probable deubiquitinating enzyme MINDY-4</fullName>
    </alternativeName>
</protein>
<comment type="similarity">
    <text evidence="2">Belongs to the MINDY deubiquitinase family. FAM188 subfamily.</text>
</comment>
<evidence type="ECO:0000256" key="9">
    <source>
        <dbReference type="ARBA" id="ARBA00039781"/>
    </source>
</evidence>
<dbReference type="Proteomes" id="UP000284403">
    <property type="component" value="Unassembled WGS sequence"/>
</dbReference>
<evidence type="ECO:0000256" key="5">
    <source>
        <dbReference type="ARBA" id="ARBA00022786"/>
    </source>
</evidence>
<keyword evidence="5" id="KW-0833">Ubl conjugation pathway</keyword>
<dbReference type="SMART" id="SM01174">
    <property type="entry name" value="DUF4205"/>
    <property type="match status" value="1"/>
</dbReference>
<name>A0A3R7KR94_9TRYP</name>
<feature type="compositionally biased region" description="Basic and acidic residues" evidence="11">
    <location>
        <begin position="126"/>
        <end position="141"/>
    </location>
</feature>
<keyword evidence="7" id="KW-0788">Thiol protease</keyword>
<reference evidence="13 14" key="1">
    <citation type="journal article" date="2018" name="BMC Genomics">
        <title>Genomic comparison of Trypanosoma conorhini and Trypanosoma rangeli to Trypanosoma cruzi strains of high and low virulence.</title>
        <authorList>
            <person name="Bradwell K.R."/>
            <person name="Koparde V.N."/>
            <person name="Matveyev A.V."/>
            <person name="Serrano M.G."/>
            <person name="Alves J.M."/>
            <person name="Parikh H."/>
            <person name="Huang B."/>
            <person name="Lee V."/>
            <person name="Espinosa-Alvarez O."/>
            <person name="Ortiz P.A."/>
            <person name="Costa-Martins A.G."/>
            <person name="Teixeira M.M."/>
            <person name="Buck G.A."/>
        </authorList>
    </citation>
    <scope>NUCLEOTIDE SEQUENCE [LARGE SCALE GENOMIC DNA]</scope>
    <source>
        <strain evidence="13 14">025E</strain>
    </source>
</reference>